<evidence type="ECO:0000313" key="2">
    <source>
        <dbReference type="Proteomes" id="UP000028098"/>
    </source>
</evidence>
<dbReference type="Pfam" id="PF05973">
    <property type="entry name" value="Gp49"/>
    <property type="match status" value="1"/>
</dbReference>
<gene>
    <name evidence="1" type="ORF">SK143_1376</name>
</gene>
<organism evidence="1 2">
    <name type="scientific">Streptococcus oralis</name>
    <dbReference type="NCBI Taxonomy" id="1303"/>
    <lineage>
        <taxon>Bacteria</taxon>
        <taxon>Bacillati</taxon>
        <taxon>Bacillota</taxon>
        <taxon>Bacilli</taxon>
        <taxon>Lactobacillales</taxon>
        <taxon>Streptococcaceae</taxon>
        <taxon>Streptococcus</taxon>
    </lineage>
</organism>
<dbReference type="AlphaFoldDB" id="A0A081R2L1"/>
<proteinExistence type="predicted"/>
<evidence type="ECO:0000313" key="1">
    <source>
        <dbReference type="EMBL" id="KEQ49434.1"/>
    </source>
</evidence>
<dbReference type="RefSeq" id="WP_042902787.1">
    <property type="nucleotide sequence ID" value="NZ_CP023507.1"/>
</dbReference>
<reference evidence="1 2" key="1">
    <citation type="submission" date="2014-05" db="EMBL/GenBank/DDBJ databases">
        <authorList>
            <person name="Daugherty S.C."/>
            <person name="Tallon L.J."/>
            <person name="Sadzewicz L."/>
            <person name="Kilian M."/>
            <person name="Tettelin H."/>
        </authorList>
    </citation>
    <scope>NUCLEOTIDE SEQUENCE [LARGE SCALE GENOMIC DNA]</scope>
    <source>
        <strain evidence="1 2">SK143</strain>
    </source>
</reference>
<dbReference type="Proteomes" id="UP000028098">
    <property type="component" value="Unassembled WGS sequence"/>
</dbReference>
<protein>
    <submittedName>
        <fullName evidence="1">Uncharacterized protein</fullName>
    </submittedName>
</protein>
<comment type="caution">
    <text evidence="1">The sequence shown here is derived from an EMBL/GenBank/DDBJ whole genome shotgun (WGS) entry which is preliminary data.</text>
</comment>
<dbReference type="InterPro" id="IPR009241">
    <property type="entry name" value="HigB-like"/>
</dbReference>
<dbReference type="EMBL" id="JPGB01000006">
    <property type="protein sequence ID" value="KEQ49434.1"/>
    <property type="molecule type" value="Genomic_DNA"/>
</dbReference>
<dbReference type="PATRIC" id="fig|1303.44.peg.1308"/>
<name>A0A081R2L1_STROR</name>
<sequence>MHTIYFYKDKNGNEPVLDYMRELARKKSKDSRIKLNKLNDYIELLSQHGTRTGEPYIKHLEDEIWELRPLKDRILFVAWVDGSFVLLHHFVKKTQKTPRREIDKAKRELKDIKERGLSDEE</sequence>
<accession>A0A081R2L1</accession>